<evidence type="ECO:0000313" key="3">
    <source>
        <dbReference type="Proteomes" id="UP001147653"/>
    </source>
</evidence>
<dbReference type="EMBL" id="JAPDDP010000073">
    <property type="protein sequence ID" value="MDA0184319.1"/>
    <property type="molecule type" value="Genomic_DNA"/>
</dbReference>
<dbReference type="RefSeq" id="WP_270028767.1">
    <property type="nucleotide sequence ID" value="NZ_JAPDDP010000073.1"/>
</dbReference>
<protein>
    <recommendedName>
        <fullName evidence="1">AbiEi antitoxin N-terminal domain-containing protein</fullName>
    </recommendedName>
</protein>
<feature type="domain" description="AbiEi antitoxin N-terminal" evidence="1">
    <location>
        <begin position="8"/>
        <end position="55"/>
    </location>
</feature>
<evidence type="ECO:0000259" key="1">
    <source>
        <dbReference type="Pfam" id="PF13338"/>
    </source>
</evidence>
<accession>A0A9X3NDW9</accession>
<dbReference type="Proteomes" id="UP001147653">
    <property type="component" value="Unassembled WGS sequence"/>
</dbReference>
<gene>
    <name evidence="2" type="ORF">OJ997_28700</name>
</gene>
<dbReference type="Pfam" id="PF13338">
    <property type="entry name" value="AbiEi_4"/>
    <property type="match status" value="1"/>
</dbReference>
<keyword evidence="3" id="KW-1185">Reference proteome</keyword>
<comment type="caution">
    <text evidence="2">The sequence shown here is derived from an EMBL/GenBank/DDBJ whole genome shotgun (WGS) entry which is preliminary data.</text>
</comment>
<dbReference type="InterPro" id="IPR025159">
    <property type="entry name" value="AbiEi_N"/>
</dbReference>
<evidence type="ECO:0000313" key="2">
    <source>
        <dbReference type="EMBL" id="MDA0184319.1"/>
    </source>
</evidence>
<dbReference type="AlphaFoldDB" id="A0A9X3NDW9"/>
<name>A0A9X3NDW9_9ACTN</name>
<proteinExistence type="predicted"/>
<reference evidence="2" key="1">
    <citation type="submission" date="2022-10" db="EMBL/GenBank/DDBJ databases">
        <title>The WGS of Solirubrobacter phytolaccae KCTC 29190.</title>
        <authorList>
            <person name="Jiang Z."/>
        </authorList>
    </citation>
    <scope>NUCLEOTIDE SEQUENCE</scope>
    <source>
        <strain evidence="2">KCTC 29190</strain>
    </source>
</reference>
<organism evidence="2 3">
    <name type="scientific">Solirubrobacter phytolaccae</name>
    <dbReference type="NCBI Taxonomy" id="1404360"/>
    <lineage>
        <taxon>Bacteria</taxon>
        <taxon>Bacillati</taxon>
        <taxon>Actinomycetota</taxon>
        <taxon>Thermoleophilia</taxon>
        <taxon>Solirubrobacterales</taxon>
        <taxon>Solirubrobacteraceae</taxon>
        <taxon>Solirubrobacter</taxon>
    </lineage>
</organism>
<sequence length="187" mass="20513">MPGAGYNALMDVAVGQYGYVTAEDAAAVDVVADRLRKMAERGTLERVAYGLYRVPAIPVTGLDQYMEATLWPRGGGVLSHDTALDLHELCDINPTKVHVTVRKDLRITREIPSAYRLHHRDLDERDVTNHEGIPIVTPARAIRDGIEVHLGAHLIKQAISTARQRGAISKAEEAELKRLARPGGRAP</sequence>